<evidence type="ECO:0000256" key="3">
    <source>
        <dbReference type="ARBA" id="ARBA00022989"/>
    </source>
</evidence>
<dbReference type="InterPro" id="IPR049326">
    <property type="entry name" value="Rhodopsin_dom_fungi"/>
</dbReference>
<dbReference type="EMBL" id="QWIK01000620">
    <property type="protein sequence ID" value="RMY03357.1"/>
    <property type="molecule type" value="Genomic_DNA"/>
</dbReference>
<gene>
    <name evidence="9" type="ORF">D0868_07508</name>
    <name evidence="8" type="ORF">D0869_04539</name>
</gene>
<dbReference type="Proteomes" id="UP000281245">
    <property type="component" value="Unassembled WGS sequence"/>
</dbReference>
<dbReference type="PANTHER" id="PTHR33048:SF162">
    <property type="entry name" value="SATRATOXIN BIOSYNTHESIS SC1 CLUSTER PROTEIN 4"/>
    <property type="match status" value="1"/>
</dbReference>
<feature type="transmembrane region" description="Helical" evidence="6">
    <location>
        <begin position="20"/>
        <end position="42"/>
    </location>
</feature>
<comment type="caution">
    <text evidence="9">The sequence shown here is derived from an EMBL/GenBank/DDBJ whole genome shotgun (WGS) entry which is preliminary data.</text>
</comment>
<accession>A0A3M6YKF8</accession>
<sequence>MSDGNAAELPGAASGLSPAGLIAVAWVGFAVAAWLVGLRLYARISENRTLRSDDYCLLLALSFLLANAILQTLQTQSLYYLVRYGAGQVPGGQQLKDHGNNYVRYQFAVIAIFWSVLWSVKASFLALYYRFFRSKTRYRTAWWCSVTFTALAYVGCWIASVWTCHPPSNYFNFGQCMKPIDTRGSIVAISYSTAVDVLSDLLMMLLPIGLLRDLQVDRRQKIGLAGIFSVGLIIIAAAIIRCTQIVANARTDPVGLAVWGLVESSISVMVGSLPALKAFFSRAVHRTLHRSYEGDFGILHDRDIPIPDSNPIRRTRMSMNIVPLEDHPRSESQQHITQKSFDV</sequence>
<dbReference type="PANTHER" id="PTHR33048">
    <property type="entry name" value="PTH11-LIKE INTEGRAL MEMBRANE PROTEIN (AFU_ORTHOLOGUE AFUA_5G11245)"/>
    <property type="match status" value="1"/>
</dbReference>
<dbReference type="AlphaFoldDB" id="A0A3M6YKF8"/>
<dbReference type="EMBL" id="QWIJ01000280">
    <property type="protein sequence ID" value="RMX84483.1"/>
    <property type="molecule type" value="Genomic_DNA"/>
</dbReference>
<feature type="transmembrane region" description="Helical" evidence="6">
    <location>
        <begin position="188"/>
        <end position="210"/>
    </location>
</feature>
<comment type="subcellular location">
    <subcellularLocation>
        <location evidence="1">Membrane</location>
        <topology evidence="1">Multi-pass membrane protein</topology>
    </subcellularLocation>
</comment>
<evidence type="ECO:0000256" key="2">
    <source>
        <dbReference type="ARBA" id="ARBA00022692"/>
    </source>
</evidence>
<evidence type="ECO:0000259" key="7">
    <source>
        <dbReference type="Pfam" id="PF20684"/>
    </source>
</evidence>
<dbReference type="InterPro" id="IPR052337">
    <property type="entry name" value="SAT4-like"/>
</dbReference>
<evidence type="ECO:0000313" key="8">
    <source>
        <dbReference type="EMBL" id="RMX84483.1"/>
    </source>
</evidence>
<evidence type="ECO:0000256" key="6">
    <source>
        <dbReference type="SAM" id="Phobius"/>
    </source>
</evidence>
<comment type="similarity">
    <text evidence="5">Belongs to the SAT4 family.</text>
</comment>
<evidence type="ECO:0000313" key="10">
    <source>
        <dbReference type="Proteomes" id="UP000281245"/>
    </source>
</evidence>
<dbReference type="OrthoDB" id="444631at2759"/>
<feature type="transmembrane region" description="Helical" evidence="6">
    <location>
        <begin position="105"/>
        <end position="129"/>
    </location>
</feature>
<protein>
    <recommendedName>
        <fullName evidence="7">Rhodopsin domain-containing protein</fullName>
    </recommendedName>
</protein>
<keyword evidence="3 6" id="KW-1133">Transmembrane helix</keyword>
<evidence type="ECO:0000313" key="11">
    <source>
        <dbReference type="Proteomes" id="UP000282582"/>
    </source>
</evidence>
<feature type="transmembrane region" description="Helical" evidence="6">
    <location>
        <begin position="222"/>
        <end position="246"/>
    </location>
</feature>
<dbReference type="Proteomes" id="UP000282582">
    <property type="component" value="Unassembled WGS sequence"/>
</dbReference>
<feature type="transmembrane region" description="Helical" evidence="6">
    <location>
        <begin position="258"/>
        <end position="280"/>
    </location>
</feature>
<evidence type="ECO:0000313" key="9">
    <source>
        <dbReference type="EMBL" id="RMY03357.1"/>
    </source>
</evidence>
<name>A0A3M6YKF8_HORWE</name>
<organism evidence="9 11">
    <name type="scientific">Hortaea werneckii</name>
    <name type="common">Black yeast</name>
    <name type="synonym">Cladosporium werneckii</name>
    <dbReference type="NCBI Taxonomy" id="91943"/>
    <lineage>
        <taxon>Eukaryota</taxon>
        <taxon>Fungi</taxon>
        <taxon>Dikarya</taxon>
        <taxon>Ascomycota</taxon>
        <taxon>Pezizomycotina</taxon>
        <taxon>Dothideomycetes</taxon>
        <taxon>Dothideomycetidae</taxon>
        <taxon>Mycosphaerellales</taxon>
        <taxon>Teratosphaeriaceae</taxon>
        <taxon>Hortaea</taxon>
    </lineage>
</organism>
<evidence type="ECO:0000256" key="5">
    <source>
        <dbReference type="ARBA" id="ARBA00038359"/>
    </source>
</evidence>
<dbReference type="GO" id="GO:0016020">
    <property type="term" value="C:membrane"/>
    <property type="evidence" value="ECO:0007669"/>
    <property type="project" value="UniProtKB-SubCell"/>
</dbReference>
<feature type="transmembrane region" description="Helical" evidence="6">
    <location>
        <begin position="54"/>
        <end position="73"/>
    </location>
</feature>
<proteinExistence type="inferred from homology"/>
<evidence type="ECO:0000256" key="1">
    <source>
        <dbReference type="ARBA" id="ARBA00004141"/>
    </source>
</evidence>
<keyword evidence="4 6" id="KW-0472">Membrane</keyword>
<feature type="transmembrane region" description="Helical" evidence="6">
    <location>
        <begin position="141"/>
        <end position="162"/>
    </location>
</feature>
<evidence type="ECO:0000256" key="4">
    <source>
        <dbReference type="ARBA" id="ARBA00023136"/>
    </source>
</evidence>
<feature type="domain" description="Rhodopsin" evidence="7">
    <location>
        <begin position="38"/>
        <end position="282"/>
    </location>
</feature>
<dbReference type="Pfam" id="PF20684">
    <property type="entry name" value="Fung_rhodopsin"/>
    <property type="match status" value="1"/>
</dbReference>
<keyword evidence="2 6" id="KW-0812">Transmembrane</keyword>
<reference evidence="10 11" key="1">
    <citation type="journal article" date="2018" name="BMC Genomics">
        <title>Genomic evidence for intraspecific hybridization in a clonal and extremely halotolerant yeast.</title>
        <authorList>
            <person name="Gostincar C."/>
            <person name="Stajich J.E."/>
            <person name="Zupancic J."/>
            <person name="Zalar P."/>
            <person name="Gunde-Cimerman N."/>
        </authorList>
    </citation>
    <scope>NUCLEOTIDE SEQUENCE [LARGE SCALE GENOMIC DNA]</scope>
    <source>
        <strain evidence="9 11">EXF-6654</strain>
        <strain evidence="8 10">EXF-6656</strain>
    </source>
</reference>